<comment type="caution">
    <text evidence="2">The sequence shown here is derived from an EMBL/GenBank/DDBJ whole genome shotgun (WGS) entry which is preliminary data.</text>
</comment>
<reference evidence="2" key="1">
    <citation type="journal article" date="2020" name="New Phytol.">
        <title>Comparative genomics reveals dynamic genome evolution in host specialist ectomycorrhizal fungi.</title>
        <authorList>
            <person name="Lofgren L.A."/>
            <person name="Nguyen N.H."/>
            <person name="Vilgalys R."/>
            <person name="Ruytinx J."/>
            <person name="Liao H.L."/>
            <person name="Branco S."/>
            <person name="Kuo A."/>
            <person name="LaButti K."/>
            <person name="Lipzen A."/>
            <person name="Andreopoulos W."/>
            <person name="Pangilinan J."/>
            <person name="Riley R."/>
            <person name="Hundley H."/>
            <person name="Na H."/>
            <person name="Barry K."/>
            <person name="Grigoriev I.V."/>
            <person name="Stajich J.E."/>
            <person name="Kennedy P.G."/>
        </authorList>
    </citation>
    <scope>NUCLEOTIDE SEQUENCE</scope>
    <source>
        <strain evidence="2">DOB743</strain>
    </source>
</reference>
<dbReference type="Proteomes" id="UP000714275">
    <property type="component" value="Unassembled WGS sequence"/>
</dbReference>
<evidence type="ECO:0000313" key="2">
    <source>
        <dbReference type="EMBL" id="KAG1766138.1"/>
    </source>
</evidence>
<dbReference type="InterPro" id="IPR041457">
    <property type="entry name" value="CxC2_KDZ-assoc"/>
</dbReference>
<feature type="domain" description="CxC2-like cysteine cluster KDZ transposase-associated" evidence="1">
    <location>
        <begin position="1"/>
        <end position="66"/>
    </location>
</feature>
<evidence type="ECO:0000259" key="1">
    <source>
        <dbReference type="Pfam" id="PF18803"/>
    </source>
</evidence>
<proteinExistence type="predicted"/>
<dbReference type="AlphaFoldDB" id="A0A9P6ZHF7"/>
<accession>A0A9P6ZHF7</accession>
<organism evidence="2 3">
    <name type="scientific">Suillus placidus</name>
    <dbReference type="NCBI Taxonomy" id="48579"/>
    <lineage>
        <taxon>Eukaryota</taxon>
        <taxon>Fungi</taxon>
        <taxon>Dikarya</taxon>
        <taxon>Basidiomycota</taxon>
        <taxon>Agaricomycotina</taxon>
        <taxon>Agaricomycetes</taxon>
        <taxon>Agaricomycetidae</taxon>
        <taxon>Boletales</taxon>
        <taxon>Suillineae</taxon>
        <taxon>Suillaceae</taxon>
        <taxon>Suillus</taxon>
    </lineage>
</organism>
<dbReference type="OrthoDB" id="3257613at2759"/>
<evidence type="ECO:0000313" key="3">
    <source>
        <dbReference type="Proteomes" id="UP000714275"/>
    </source>
</evidence>
<sequence>MVIVDKSGVHRLEVRCCDCPNAMSLDIQIPKTVFTFRVLDDFLLDNLECGTSAMNYYSKLQRMTSSMFPHLVPDQYRELMRVARQWRQLKIMKWHGFGHCSDTPSTGELALFCPACPQPGINNTNRNPNSRHRSFVMDRNFKAEHLHPIKPFDEVWLSNGLGFMVGKDSYKMHLAEAADTVEKSSCNNHRAVNQANAARHKLESTSIRGVACARHGCFVPHSMVDFQKGARQATCTIPHSRVNHASLADK</sequence>
<protein>
    <recommendedName>
        <fullName evidence="1">CxC2-like cysteine cluster KDZ transposase-associated domain-containing protein</fullName>
    </recommendedName>
</protein>
<keyword evidence="3" id="KW-1185">Reference proteome</keyword>
<dbReference type="EMBL" id="JABBWD010000099">
    <property type="protein sequence ID" value="KAG1766138.1"/>
    <property type="molecule type" value="Genomic_DNA"/>
</dbReference>
<gene>
    <name evidence="2" type="ORF">EV702DRAFT_1182376</name>
</gene>
<name>A0A9P6ZHF7_9AGAM</name>
<dbReference type="Pfam" id="PF18803">
    <property type="entry name" value="CxC2"/>
    <property type="match status" value="1"/>
</dbReference>